<dbReference type="EMBL" id="HF935806">
    <property type="protein sequence ID" value="CCX32292.1"/>
    <property type="molecule type" value="Genomic_DNA"/>
</dbReference>
<dbReference type="AlphaFoldDB" id="U4LL62"/>
<reference evidence="1 2" key="1">
    <citation type="journal article" date="2013" name="PLoS Genet.">
        <title>The genome and development-dependent transcriptomes of Pyronema confluens: a window into fungal evolution.</title>
        <authorList>
            <person name="Traeger S."/>
            <person name="Altegoer F."/>
            <person name="Freitag M."/>
            <person name="Gabaldon T."/>
            <person name="Kempken F."/>
            <person name="Kumar A."/>
            <person name="Marcet-Houben M."/>
            <person name="Poggeler S."/>
            <person name="Stajich J.E."/>
            <person name="Nowrousian M."/>
        </authorList>
    </citation>
    <scope>NUCLEOTIDE SEQUENCE [LARGE SCALE GENOMIC DNA]</scope>
    <source>
        <strain evidence="2">CBS 100304</strain>
        <tissue evidence="1">Vegetative mycelium</tissue>
    </source>
</reference>
<evidence type="ECO:0000313" key="2">
    <source>
        <dbReference type="Proteomes" id="UP000018144"/>
    </source>
</evidence>
<protein>
    <submittedName>
        <fullName evidence="1">Uncharacterized protein</fullName>
    </submittedName>
</protein>
<sequence>MYSLASDTKLSREFFYKNHDKGTGNSPPSSKELRKLTDLWGKVVQDYTNRQVSVGSDKLNAISGIADDFQRYLGGSRYLAGLWEHSLPRDLLWKRSQGTPLPRPIPKEPSINAPSWSWASINGRVDPGLYFKRSAVFNCEIIDCQVQPKDQNAPFGETASGSLKLRARAKEVLWCPDDTFIHQRKSNGEFVRIAKGYLDPVDNLIAMKEENSFLALPLVLKTVDSPYEPVRRSGGPERNLLGLLVVKDKIGEWYRRVGYFDCRFEDTSEEVFAVGEQWELIIR</sequence>
<evidence type="ECO:0000313" key="1">
    <source>
        <dbReference type="EMBL" id="CCX32292.1"/>
    </source>
</evidence>
<gene>
    <name evidence="1" type="ORF">PCON_12913</name>
</gene>
<organism evidence="1 2">
    <name type="scientific">Pyronema omphalodes (strain CBS 100304)</name>
    <name type="common">Pyronema confluens</name>
    <dbReference type="NCBI Taxonomy" id="1076935"/>
    <lineage>
        <taxon>Eukaryota</taxon>
        <taxon>Fungi</taxon>
        <taxon>Dikarya</taxon>
        <taxon>Ascomycota</taxon>
        <taxon>Pezizomycotina</taxon>
        <taxon>Pezizomycetes</taxon>
        <taxon>Pezizales</taxon>
        <taxon>Pyronemataceae</taxon>
        <taxon>Pyronema</taxon>
    </lineage>
</organism>
<dbReference type="PANTHER" id="PTHR33112">
    <property type="entry name" value="DOMAIN PROTEIN, PUTATIVE-RELATED"/>
    <property type="match status" value="1"/>
</dbReference>
<proteinExistence type="predicted"/>
<dbReference type="OrthoDB" id="3563387at2759"/>
<accession>U4LL62</accession>
<dbReference type="STRING" id="1076935.U4LL62"/>
<dbReference type="OMA" id="MERDNNE"/>
<dbReference type="PANTHER" id="PTHR33112:SF16">
    <property type="entry name" value="HETEROKARYON INCOMPATIBILITY DOMAIN-CONTAINING PROTEIN"/>
    <property type="match status" value="1"/>
</dbReference>
<keyword evidence="2" id="KW-1185">Reference proteome</keyword>
<dbReference type="eggNOG" id="ENOG502STSV">
    <property type="taxonomic scope" value="Eukaryota"/>
</dbReference>
<name>U4LL62_PYROM</name>
<dbReference type="Proteomes" id="UP000018144">
    <property type="component" value="Unassembled WGS sequence"/>
</dbReference>